<protein>
    <submittedName>
        <fullName evidence="3">Nucleoside phosphorylase</fullName>
    </submittedName>
</protein>
<dbReference type="EMBL" id="FPCK01000004">
    <property type="protein sequence ID" value="SFV38798.1"/>
    <property type="molecule type" value="Genomic_DNA"/>
</dbReference>
<name>A0A1I7NW37_9HYPH</name>
<sequence>MAELQYFDIVVVVPLEEELLEIIEQFPSIEDRSSPTTWCHVVESGRPNISMLIVQQQKMGKTAAINAANFVLQNYEVGLIVCLGIAGSLSGDARLASVCYSGSIIDVLDNAKFVDVEDGTADTELSPTNYETPHEFTQAFNYIRTQPTLAAFHREWQERRAEVAGEWVPEEVPAPGGGTELIGKPASKGGVIVCGSVSKSHVYNAKLRKIDRALLAVETESGGVFSQADFNGNVPAITVRGISDYADKDKGRLEDASKGGVRRLAAANAASFLKLQVVSNPYFHAALERRRAGRQQTMVLDNLPSVVQPLSELMLGLGLAVDAALRKLSPEYKLQPKGYHLPLPRIRRPDQTDGISTKVNNTPTDVVEALQLQDKILVSLPRTYPDHSLAWVLADDLLTKELDGCQPVPVVINGEDIRGKKHGFNDVVDVDLDAVEAMEGTRLVLIVDNIPFASKHRMEQIVSEIDRYSSAKFVFITRAGDAGLLKEADFLAQSGAEQYEICAVSFFEIAHFIQKNFGMTGAEAEVVALRLRDTFDRFDLDAHPTYFAGIPRETLTALLQANRRSELIQLAVDGFLTFIVAGDRADVALSRSTRARFLRKLVIEINVEKRSFQQADLIAFTREFADLHDFDIDPLAFINGFVDQGILHFEAGQVRLSLPFVESYLLASELHGSPDLALRYFDPSDDGFDTATFDLYAEIGAGKELVTRIEAGLKQSMLALRDKNPGKHILLTDSISPKNLRKPERADALRKRLQKAADAVRDGKDESHEKQKMLDLSDKVREASARHQKAITGEMHEESTVPAPFIPLNNAVRFWAISTVLLGSGAEHLDAQTKRSLSSAIVSSAALVIDEWSRHQQQIDFEAIKQELTTDEALAELPGEEGVDEKRRFIDGVVDILEYSAMAEPLRRVLGFLCEQARHRVLAPSVEASTVVGAIEKIIHGTWLADIDTTRGKDKLRQAIIDLPPANFFRVILASHYLARVYWNHWHKEDRLHLLNAAEEVIRPLDMKINKSELKRMIEAESEKTTQEKKQEADLAKH</sequence>
<evidence type="ECO:0000256" key="1">
    <source>
        <dbReference type="SAM" id="MobiDB-lite"/>
    </source>
</evidence>
<dbReference type="InterPro" id="IPR000845">
    <property type="entry name" value="Nucleoside_phosphorylase_d"/>
</dbReference>
<dbReference type="GO" id="GO:0008782">
    <property type="term" value="F:adenosylhomocysteine nucleosidase activity"/>
    <property type="evidence" value="ECO:0007669"/>
    <property type="project" value="TreeGrafter"/>
</dbReference>
<dbReference type="AlphaFoldDB" id="A0A1I7NW37"/>
<dbReference type="GO" id="GO:0009116">
    <property type="term" value="P:nucleoside metabolic process"/>
    <property type="evidence" value="ECO:0007669"/>
    <property type="project" value="InterPro"/>
</dbReference>
<dbReference type="RefSeq" id="WP_175528663.1">
    <property type="nucleotide sequence ID" value="NZ_FPCK01000004.1"/>
</dbReference>
<keyword evidence="4" id="KW-1185">Reference proteome</keyword>
<accession>A0A1I7NW37</accession>
<feature type="domain" description="Nucleoside phosphorylase" evidence="2">
    <location>
        <begin position="8"/>
        <end position="274"/>
    </location>
</feature>
<feature type="compositionally biased region" description="Basic and acidic residues" evidence="1">
    <location>
        <begin position="758"/>
        <end position="779"/>
    </location>
</feature>
<feature type="region of interest" description="Disordered" evidence="1">
    <location>
        <begin position="751"/>
        <end position="779"/>
    </location>
</feature>
<dbReference type="Gene3D" id="3.40.50.1580">
    <property type="entry name" value="Nucleoside phosphorylase domain"/>
    <property type="match status" value="1"/>
</dbReference>
<gene>
    <name evidence="3" type="ORF">SAMN05216456_3623</name>
</gene>
<dbReference type="SUPFAM" id="SSF53167">
    <property type="entry name" value="Purine and uridine phosphorylases"/>
    <property type="match status" value="1"/>
</dbReference>
<evidence type="ECO:0000313" key="3">
    <source>
        <dbReference type="EMBL" id="SFV38798.1"/>
    </source>
</evidence>
<evidence type="ECO:0000313" key="4">
    <source>
        <dbReference type="Proteomes" id="UP000199074"/>
    </source>
</evidence>
<evidence type="ECO:0000259" key="2">
    <source>
        <dbReference type="Pfam" id="PF01048"/>
    </source>
</evidence>
<dbReference type="Proteomes" id="UP000199074">
    <property type="component" value="Unassembled WGS sequence"/>
</dbReference>
<dbReference type="GO" id="GO:0008930">
    <property type="term" value="F:methylthioadenosine nucleosidase activity"/>
    <property type="evidence" value="ECO:0007669"/>
    <property type="project" value="TreeGrafter"/>
</dbReference>
<dbReference type="PANTHER" id="PTHR46832:SF1">
    <property type="entry name" value="5'-METHYLTHIOADENOSINE_S-ADENOSYLHOMOCYSTEINE NUCLEOSIDASE"/>
    <property type="match status" value="1"/>
</dbReference>
<proteinExistence type="predicted"/>
<dbReference type="STRING" id="429728.SAMN05216456_3623"/>
<dbReference type="InterPro" id="IPR035994">
    <property type="entry name" value="Nucleoside_phosphorylase_sf"/>
</dbReference>
<dbReference type="PANTHER" id="PTHR46832">
    <property type="entry name" value="5'-METHYLTHIOADENOSINE/S-ADENOSYLHOMOCYSTEINE NUCLEOSIDASE"/>
    <property type="match status" value="1"/>
</dbReference>
<reference evidence="3 4" key="1">
    <citation type="submission" date="2016-10" db="EMBL/GenBank/DDBJ databases">
        <authorList>
            <person name="de Groot N.N."/>
        </authorList>
    </citation>
    <scope>NUCLEOTIDE SEQUENCE [LARGE SCALE GENOMIC DNA]</scope>
    <source>
        <strain evidence="3 4">IPL20</strain>
    </source>
</reference>
<organism evidence="3 4">
    <name type="scientific">Devosia crocina</name>
    <dbReference type="NCBI Taxonomy" id="429728"/>
    <lineage>
        <taxon>Bacteria</taxon>
        <taxon>Pseudomonadati</taxon>
        <taxon>Pseudomonadota</taxon>
        <taxon>Alphaproteobacteria</taxon>
        <taxon>Hyphomicrobiales</taxon>
        <taxon>Devosiaceae</taxon>
        <taxon>Devosia</taxon>
    </lineage>
</organism>
<dbReference type="GO" id="GO:0019284">
    <property type="term" value="P:L-methionine salvage from S-adenosylmethionine"/>
    <property type="evidence" value="ECO:0007669"/>
    <property type="project" value="TreeGrafter"/>
</dbReference>
<dbReference type="Pfam" id="PF01048">
    <property type="entry name" value="PNP_UDP_1"/>
    <property type="match status" value="1"/>
</dbReference>
<dbReference type="GO" id="GO:0005829">
    <property type="term" value="C:cytosol"/>
    <property type="evidence" value="ECO:0007669"/>
    <property type="project" value="TreeGrafter"/>
</dbReference>